<sequence>MNTIQNKERLSQGCLVNSMLIIRNIQSSIVGSRLMLLGLRLKNGEMPKLWMINNNLINGRLSSTTNNESKGLMERYESFLSRRYPKVYAVHRMVINGCKWCWSDIKIYYRLKKDLRTKTRQISELKQSELEILLQCPSEITHIITLLMLLQIPVVGESLCTKEELLKLAVIVIFIPLPLTVYIFALAVVFFPRLVLTRHFWTNDQRKRFWSTSLKRTAQMHFDPLRKYLQKLDVNVQTPLKELKKLELPEMNTYSLGHLYHLSRLHRVNFLTAGVRGLHDRAEILRHLDRLLKEDTAIDMMTEQQLHEQFYLRRLQYDGLSEEKMKCLLKNWVQHLTDPCLETSLFLHVPIFETALKSAAEDLKPIQKS</sequence>
<keyword evidence="2" id="KW-1133">Transmembrane helix</keyword>
<dbReference type="PROSITE" id="PS51758">
    <property type="entry name" value="LETM1_RBD"/>
    <property type="match status" value="1"/>
</dbReference>
<proteinExistence type="predicted"/>
<evidence type="ECO:0000256" key="1">
    <source>
        <dbReference type="PROSITE-ProRule" id="PRU01094"/>
    </source>
</evidence>
<organism evidence="4 5">
    <name type="scientific">Wuchereria bancrofti</name>
    <dbReference type="NCBI Taxonomy" id="6293"/>
    <lineage>
        <taxon>Eukaryota</taxon>
        <taxon>Metazoa</taxon>
        <taxon>Ecdysozoa</taxon>
        <taxon>Nematoda</taxon>
        <taxon>Chromadorea</taxon>
        <taxon>Rhabditida</taxon>
        <taxon>Spirurina</taxon>
        <taxon>Spiruromorpha</taxon>
        <taxon>Filarioidea</taxon>
        <taxon>Onchocercidae</taxon>
        <taxon>Wuchereria</taxon>
    </lineage>
</organism>
<protein>
    <recommendedName>
        <fullName evidence="3">Letm1 RBD domain-containing protein</fullName>
    </recommendedName>
</protein>
<dbReference type="InParanoid" id="A0A3P7DWV0"/>
<keyword evidence="2" id="KW-0472">Membrane</keyword>
<dbReference type="EMBL" id="UYWW01002198">
    <property type="protein sequence ID" value="VDM11506.1"/>
    <property type="molecule type" value="Genomic_DNA"/>
</dbReference>
<evidence type="ECO:0000256" key="2">
    <source>
        <dbReference type="SAM" id="Phobius"/>
    </source>
</evidence>
<dbReference type="GO" id="GO:0043022">
    <property type="term" value="F:ribosome binding"/>
    <property type="evidence" value="ECO:0007669"/>
    <property type="project" value="InterPro"/>
</dbReference>
<feature type="transmembrane region" description="Helical" evidence="2">
    <location>
        <begin position="168"/>
        <end position="191"/>
    </location>
</feature>
<feature type="domain" description="Letm1 RBD" evidence="3">
    <location>
        <begin position="193"/>
        <end position="369"/>
    </location>
</feature>
<dbReference type="FunCoup" id="A0A3P7DWV0">
    <property type="interactions" value="776"/>
</dbReference>
<keyword evidence="5" id="KW-1185">Reference proteome</keyword>
<dbReference type="OMA" id="WCWSDIK"/>
<keyword evidence="1" id="KW-0496">Mitochondrion</keyword>
<name>A0A3P7DWV0_WUCBA</name>
<evidence type="ECO:0000313" key="4">
    <source>
        <dbReference type="EMBL" id="VDM11506.1"/>
    </source>
</evidence>
<reference evidence="4 5" key="1">
    <citation type="submission" date="2018-11" db="EMBL/GenBank/DDBJ databases">
        <authorList>
            <consortium name="Pathogen Informatics"/>
        </authorList>
    </citation>
    <scope>NUCLEOTIDE SEQUENCE [LARGE SCALE GENOMIC DNA]</scope>
</reference>
<dbReference type="Pfam" id="PF07766">
    <property type="entry name" value="LETM1_RBD"/>
    <property type="match status" value="2"/>
</dbReference>
<evidence type="ECO:0000259" key="3">
    <source>
        <dbReference type="PROSITE" id="PS51758"/>
    </source>
</evidence>
<dbReference type="InterPro" id="IPR033122">
    <property type="entry name" value="LETM1-like_RBD"/>
</dbReference>
<dbReference type="AlphaFoldDB" id="A0A3P7DWV0"/>
<dbReference type="Proteomes" id="UP000270924">
    <property type="component" value="Unassembled WGS sequence"/>
</dbReference>
<accession>A0A3P7DWV0</accession>
<keyword evidence="2" id="KW-0812">Transmembrane</keyword>
<gene>
    <name evidence="4" type="ORF">WBA_LOCUS4892</name>
</gene>
<dbReference type="OrthoDB" id="73691at2759"/>
<evidence type="ECO:0000313" key="5">
    <source>
        <dbReference type="Proteomes" id="UP000270924"/>
    </source>
</evidence>